<dbReference type="PANTHER" id="PTHR42755:SF1">
    <property type="entry name" value="3-DEOXY-D-MANNO-OCTULOSONIC ACID TRANSFERASE, MITOCHONDRIAL-RELATED"/>
    <property type="match status" value="1"/>
</dbReference>
<comment type="function">
    <text evidence="8">Involved in lipopolysaccharide (LPS) biosynthesis. Catalyzes the transfer of 3-deoxy-D-manno-octulosonate (Kdo) residue(s) from CMP-Kdo to lipid IV(A), the tetraacyldisaccharide-1,4'-bisphosphate precursor of lipid A.</text>
</comment>
<evidence type="ECO:0000259" key="9">
    <source>
        <dbReference type="Pfam" id="PF04413"/>
    </source>
</evidence>
<dbReference type="InterPro" id="IPR039901">
    <property type="entry name" value="Kdotransferase"/>
</dbReference>
<keyword evidence="8" id="KW-1003">Cell membrane</keyword>
<dbReference type="Pfam" id="PF04413">
    <property type="entry name" value="Glycos_transf_N"/>
    <property type="match status" value="1"/>
</dbReference>
<evidence type="ECO:0000256" key="7">
    <source>
        <dbReference type="PIRSR" id="PIRSR639901-2"/>
    </source>
</evidence>
<dbReference type="EC" id="2.4.99.12" evidence="2 8"/>
<dbReference type="GO" id="GO:0043842">
    <property type="term" value="F:Kdo transferase activity"/>
    <property type="evidence" value="ECO:0007669"/>
    <property type="project" value="UniProtKB-EC"/>
</dbReference>
<keyword evidence="8" id="KW-0448">Lipopolysaccharide biosynthesis</keyword>
<feature type="site" description="Transition state stabilizer" evidence="7">
    <location>
        <position position="51"/>
    </location>
</feature>
<feature type="site" description="Transition state stabilizer" evidence="7">
    <location>
        <position position="129"/>
    </location>
</feature>
<evidence type="ECO:0000256" key="2">
    <source>
        <dbReference type="ARBA" id="ARBA00012621"/>
    </source>
</evidence>
<dbReference type="InterPro" id="IPR038107">
    <property type="entry name" value="Glycos_transf_N_sf"/>
</dbReference>
<dbReference type="GO" id="GO:0005886">
    <property type="term" value="C:plasma membrane"/>
    <property type="evidence" value="ECO:0007669"/>
    <property type="project" value="UniProtKB-SubCell"/>
</dbReference>
<keyword evidence="8" id="KW-0472">Membrane</keyword>
<proteinExistence type="inferred from homology"/>
<reference evidence="10" key="1">
    <citation type="submission" date="2020-12" db="EMBL/GenBank/DDBJ databases">
        <title>Desulfobium dissulfuricans gen. nov., sp. nov., a novel mesophilic, sulfate-reducing bacterium isolated from a deep-sea hydrothermal vent.</title>
        <authorList>
            <person name="Hashimoto Y."/>
            <person name="Tame A."/>
            <person name="Sawayama S."/>
            <person name="Miyazaki J."/>
            <person name="Takai K."/>
            <person name="Nakagawa S."/>
        </authorList>
    </citation>
    <scope>NUCLEOTIDE SEQUENCE</scope>
    <source>
        <strain evidence="10">GF1</strain>
    </source>
</reference>
<dbReference type="KEGG" id="ddu:GF1_17290"/>
<comment type="similarity">
    <text evidence="8">Belongs to the glycosyltransferase group 1 family.</text>
</comment>
<comment type="pathway">
    <text evidence="1 8">Bacterial outer membrane biogenesis; LPS core biosynthesis.</text>
</comment>
<keyword evidence="4 8" id="KW-0808">Transferase</keyword>
<evidence type="ECO:0000256" key="3">
    <source>
        <dbReference type="ARBA" id="ARBA00019077"/>
    </source>
</evidence>
<dbReference type="Gene3D" id="3.40.50.2000">
    <property type="entry name" value="Glycogen Phosphorylase B"/>
    <property type="match status" value="1"/>
</dbReference>
<dbReference type="SUPFAM" id="SSF53756">
    <property type="entry name" value="UDP-Glycosyltransferase/glycogen phosphorylase"/>
    <property type="match status" value="1"/>
</dbReference>
<comment type="catalytic activity">
    <reaction evidence="6 8">
        <text>lipid IVA (E. coli) + CMP-3-deoxy-beta-D-manno-octulosonate = alpha-Kdo-(2-&gt;6)-lipid IVA (E. coli) + CMP + H(+)</text>
        <dbReference type="Rhea" id="RHEA:28066"/>
        <dbReference type="ChEBI" id="CHEBI:15378"/>
        <dbReference type="ChEBI" id="CHEBI:58603"/>
        <dbReference type="ChEBI" id="CHEBI:60364"/>
        <dbReference type="ChEBI" id="CHEBI:60377"/>
        <dbReference type="ChEBI" id="CHEBI:85987"/>
        <dbReference type="EC" id="2.4.99.12"/>
    </reaction>
</comment>
<dbReference type="GO" id="GO:0009244">
    <property type="term" value="P:lipopolysaccharide core region biosynthetic process"/>
    <property type="evidence" value="ECO:0007669"/>
    <property type="project" value="UniProtKB-UniRule"/>
</dbReference>
<protein>
    <recommendedName>
        <fullName evidence="3 8">3-deoxy-D-manno-octulosonic acid transferase</fullName>
        <shortName evidence="8">Kdo transferase</shortName>
        <ecNumber evidence="2 8">2.4.99.12</ecNumber>
    </recommendedName>
    <alternativeName>
        <fullName evidence="5 8">Lipid IV(A) 3-deoxy-D-manno-octulosonic acid transferase</fullName>
    </alternativeName>
</protein>
<dbReference type="Proteomes" id="UP001063350">
    <property type="component" value="Chromosome"/>
</dbReference>
<sequence>MVSVTTRTGMELAAERLEGIVNHLLYSPFDLPPVVSRFIGRLQPDLFILVETDFWPNWLLGLRQKQIPSLLVNGRISQASFRRYQRLAWFFRPMFQSFTRLSLQSASDRSRCLELGIAADAIRILGNLKYDTGLPDNRRVAPSREKTGLDHQARIWLCGSTHRGEEETLLRVALELKSEIPDLVLVLAPRDVNRREELVRLAQKLGCKPVLRSRWLQEPGNRDRIDMLLLLDTIGELAGWYQLADLAFIGGSLVPEGGHNPLEAATCSVPVLFGPHMDDFTDIAAEMLACGGARTVHSGEEMLGLARDILNRPDQHQAMQRAQQQLIAKHSEVTTRHIEEIKALLHQSGS</sequence>
<evidence type="ECO:0000256" key="8">
    <source>
        <dbReference type="RuleBase" id="RU365103"/>
    </source>
</evidence>
<evidence type="ECO:0000313" key="11">
    <source>
        <dbReference type="Proteomes" id="UP001063350"/>
    </source>
</evidence>
<evidence type="ECO:0000256" key="6">
    <source>
        <dbReference type="ARBA" id="ARBA00049183"/>
    </source>
</evidence>
<name>A0A915U0Q9_9BACT</name>
<gene>
    <name evidence="10" type="primary">kdtA_2</name>
    <name evidence="10" type="ORF">GF1_17290</name>
</gene>
<evidence type="ECO:0000256" key="1">
    <source>
        <dbReference type="ARBA" id="ARBA00004713"/>
    </source>
</evidence>
<evidence type="ECO:0000256" key="4">
    <source>
        <dbReference type="ARBA" id="ARBA00022679"/>
    </source>
</evidence>
<dbReference type="PANTHER" id="PTHR42755">
    <property type="entry name" value="3-DEOXY-MANNO-OCTULOSONATE CYTIDYLYLTRANSFERASE"/>
    <property type="match status" value="1"/>
</dbReference>
<dbReference type="InterPro" id="IPR007507">
    <property type="entry name" value="Glycos_transf_N"/>
</dbReference>
<feature type="domain" description="3-deoxy-D-manno-octulosonic-acid transferase N-terminal" evidence="9">
    <location>
        <begin position="1"/>
        <end position="131"/>
    </location>
</feature>
<organism evidence="10 11">
    <name type="scientific">Desulfolithobacter dissulfuricans</name>
    <dbReference type="NCBI Taxonomy" id="2795293"/>
    <lineage>
        <taxon>Bacteria</taxon>
        <taxon>Pseudomonadati</taxon>
        <taxon>Thermodesulfobacteriota</taxon>
        <taxon>Desulfobulbia</taxon>
        <taxon>Desulfobulbales</taxon>
        <taxon>Desulfobulbaceae</taxon>
        <taxon>Desulfolithobacter</taxon>
    </lineage>
</organism>
<dbReference type="GO" id="GO:0009245">
    <property type="term" value="P:lipid A biosynthetic process"/>
    <property type="evidence" value="ECO:0007669"/>
    <property type="project" value="TreeGrafter"/>
</dbReference>
<evidence type="ECO:0000313" key="10">
    <source>
        <dbReference type="EMBL" id="BCO09353.1"/>
    </source>
</evidence>
<evidence type="ECO:0000256" key="5">
    <source>
        <dbReference type="ARBA" id="ARBA00031445"/>
    </source>
</evidence>
<accession>A0A915U0Q9</accession>
<dbReference type="Gene3D" id="3.40.50.11720">
    <property type="entry name" value="3-Deoxy-D-manno-octulosonic-acid transferase, N-terminal domain"/>
    <property type="match status" value="1"/>
</dbReference>
<keyword evidence="11" id="KW-1185">Reference proteome</keyword>
<dbReference type="AlphaFoldDB" id="A0A915U0Q9"/>
<dbReference type="EMBL" id="AP024233">
    <property type="protein sequence ID" value="BCO09353.1"/>
    <property type="molecule type" value="Genomic_DNA"/>
</dbReference>
<comment type="subcellular location">
    <subcellularLocation>
        <location evidence="8">Cell membrane</location>
    </subcellularLocation>
</comment>